<comment type="caution">
    <text evidence="2">The sequence shown here is derived from an EMBL/GenBank/DDBJ whole genome shotgun (WGS) entry which is preliminary data.</text>
</comment>
<proteinExistence type="predicted"/>
<evidence type="ECO:0000259" key="1">
    <source>
        <dbReference type="PROSITE" id="PS51787"/>
    </source>
</evidence>
<keyword evidence="3" id="KW-1185">Reference proteome</keyword>
<reference evidence="2 3" key="1">
    <citation type="submission" date="2019-03" db="EMBL/GenBank/DDBJ databases">
        <title>Genomic Encyclopedia of Type Strains, Phase IV (KMG-IV): sequencing the most valuable type-strain genomes for metagenomic binning, comparative biology and taxonomic classification.</title>
        <authorList>
            <person name="Goeker M."/>
        </authorList>
    </citation>
    <scope>NUCLEOTIDE SEQUENCE [LARGE SCALE GENOMIC DNA]</scope>
    <source>
        <strain evidence="2 3">DSM 25082</strain>
    </source>
</reference>
<dbReference type="OrthoDB" id="8558970at2"/>
<dbReference type="InterPro" id="IPR046336">
    <property type="entry name" value="Lon_prtase_N_sf"/>
</dbReference>
<dbReference type="Gene3D" id="1.10.4060.10">
    <property type="entry name" value="BPP1347 like domain"/>
    <property type="match status" value="1"/>
</dbReference>
<dbReference type="SMART" id="SM00464">
    <property type="entry name" value="LON"/>
    <property type="match status" value="1"/>
</dbReference>
<dbReference type="RefSeq" id="WP_133603117.1">
    <property type="nucleotide sequence ID" value="NZ_JAUFPJ010000010.1"/>
</dbReference>
<dbReference type="Gene3D" id="2.30.130.40">
    <property type="entry name" value="LON domain-like"/>
    <property type="match status" value="1"/>
</dbReference>
<sequence length="208" mass="23668">MQTALFPLQSPLFPGGLLSLRIFEPRYLDLVQRCEKSGEPFGVLMLTEGMEVRQRGPGEGFLTERFESLGTLAHLERVERPRPGLLQIRCRGGRRFRLLEQHCLPHGLWMGELELLDEELALPVPEDLQPLAPLMQRLLHTLETGAAADDMPVQPPYRWDDCAWLANRWAELLPLSPLEKQRLLALDNPLLRLELLGDQLERLGVGGR</sequence>
<dbReference type="SUPFAM" id="SSF88697">
    <property type="entry name" value="PUA domain-like"/>
    <property type="match status" value="1"/>
</dbReference>
<evidence type="ECO:0000313" key="3">
    <source>
        <dbReference type="Proteomes" id="UP000295357"/>
    </source>
</evidence>
<gene>
    <name evidence="2" type="ORF">DFR39_103126</name>
</gene>
<dbReference type="PROSITE" id="PS51787">
    <property type="entry name" value="LON_N"/>
    <property type="match status" value="1"/>
</dbReference>
<dbReference type="InterPro" id="IPR003111">
    <property type="entry name" value="Lon_prtase_N"/>
</dbReference>
<accession>A0A4V3CJW6</accession>
<dbReference type="Pfam" id="PF02190">
    <property type="entry name" value="LON_substr_bdg"/>
    <property type="match status" value="1"/>
</dbReference>
<feature type="domain" description="Lon N-terminal" evidence="1">
    <location>
        <begin position="1"/>
        <end position="204"/>
    </location>
</feature>
<evidence type="ECO:0000313" key="2">
    <source>
        <dbReference type="EMBL" id="TDP11203.1"/>
    </source>
</evidence>
<dbReference type="PANTHER" id="PTHR46732:SF8">
    <property type="entry name" value="ATP-DEPENDENT PROTEASE LA (LON) DOMAIN PROTEIN"/>
    <property type="match status" value="1"/>
</dbReference>
<dbReference type="Proteomes" id="UP000295357">
    <property type="component" value="Unassembled WGS sequence"/>
</dbReference>
<dbReference type="PANTHER" id="PTHR46732">
    <property type="entry name" value="ATP-DEPENDENT PROTEASE LA (LON) DOMAIN PROTEIN"/>
    <property type="match status" value="1"/>
</dbReference>
<dbReference type="AlphaFoldDB" id="A0A4V3CJW6"/>
<name>A0A4V3CJW6_9BURK</name>
<protein>
    <recommendedName>
        <fullName evidence="1">Lon N-terminal domain-containing protein</fullName>
    </recommendedName>
</protein>
<organism evidence="2 3">
    <name type="scientific">Roseateles asaccharophilus</name>
    <dbReference type="NCBI Taxonomy" id="582607"/>
    <lineage>
        <taxon>Bacteria</taxon>
        <taxon>Pseudomonadati</taxon>
        <taxon>Pseudomonadota</taxon>
        <taxon>Betaproteobacteria</taxon>
        <taxon>Burkholderiales</taxon>
        <taxon>Sphaerotilaceae</taxon>
        <taxon>Roseateles</taxon>
    </lineage>
</organism>
<dbReference type="EMBL" id="SNXE01000003">
    <property type="protein sequence ID" value="TDP11203.1"/>
    <property type="molecule type" value="Genomic_DNA"/>
</dbReference>
<dbReference type="InterPro" id="IPR015947">
    <property type="entry name" value="PUA-like_sf"/>
</dbReference>